<dbReference type="SMART" id="SM00838">
    <property type="entry name" value="EFG_C"/>
    <property type="match status" value="1"/>
</dbReference>
<dbReference type="SUPFAM" id="SSF50447">
    <property type="entry name" value="Translation proteins"/>
    <property type="match status" value="1"/>
</dbReference>
<sequence>MPPMAYGTSVSSLMWYVIDGLDIYYLHIQSNDEQDHGKTSLSDALIATNGIISPKLAGRVRYLDSRPDEQLRGITMESSAISLYFSILKRSSPDAEPEQKEHLINLIDSPGHIDFSSEVSTASRLCDGAVILVDAVEGVCSQTITVLRQAWMEKLKPLLVINKMDRLITELKMSPGEAYTHLSRLIEQVNAVMGSFFQGERMMDDLNWRERVDERVNAAAGGEAKVKGSVVEEEDGISTSDTPAEYEEKDDEDIYFGPENNNVIFGSAIDGWAFTPRQFAALYEKKLGIKRSILEKVLWGDFYLDPKTKRVLTSKHLKGRNLKPMFVQLVLDNIWAVYDATVGGDNGKGDPELLQKITKSLNIKIPPHVLRSRDPRALLTTVFQSWLPLSTAVLVSVIEHLPSPVVSQASRMPALLDATPGSTHLDPKIKSSMIDSKTSTDEPIVAYVSKMVAVPEDELPINKRRGGALSAEEARELGRKKRAEIARAQALAEGEDNGIDSVAEALSKAAIGDDEDDYEDGGEEVEQKEVKEHLIGFARLFSGTLTVGQEVYVLPPKFTPAAPHTAPEPKKVTITALYLLMGRSLESLNSVPAGSIVGIGGLDGAILKSGTLCSQLEGAPNLSSSAAISTNAPIVRVALEPAWPGDLDKMIKGLHLLEQADPAVLYEQLESGEHVILTAGELHLERCLKDLRERFAKCDVQAGEVIVPYREGIRNYVMNTTTGQSEDMSPPKYPDLGRGRVEATTTSKQITIRLCVRPLPEEVTQFLAKNAGPIKRLYSERRAEAEGKLTESNGEVAGELPADQEATNDVGTVDTGRVLSMEDFKQQLAATFAEAKGDEGVWADAVENITAFGPRRTGPNVLIDSTKGGICGKFLHSTQDSKDQSSGTAETAEGLRAADFADKIAHAFQLATNQGPLCNEPIQGIAVFLENVTINQASSEEDFNMGRLTGEVMKATRDGIRTGFLDWSPRILLAMYSCEIQSSAEVLGRVYGVITRRRGRIISESLLEPSPNFTILALLPVAESFGFSDEIRKRTSGAAAPQLVFEGFEVLDEDPFWVPTTEEELEDYGEKGDRENVAKRYVDKVRQRKGLFVKKHIVEHGEKQKTLKR</sequence>
<dbReference type="Gene3D" id="2.40.30.10">
    <property type="entry name" value="Translation factors"/>
    <property type="match status" value="1"/>
</dbReference>
<dbReference type="InterPro" id="IPR020568">
    <property type="entry name" value="Ribosomal_Su5_D2-typ_SF"/>
</dbReference>
<dbReference type="Gene3D" id="3.40.50.300">
    <property type="entry name" value="P-loop containing nucleotide triphosphate hydrolases"/>
    <property type="match status" value="1"/>
</dbReference>
<protein>
    <recommendedName>
        <fullName evidence="3">Tr-type G domain-containing protein</fullName>
    </recommendedName>
</protein>
<dbReference type="Gene3D" id="3.90.1430.10">
    <property type="entry name" value="Yeast translation eEF2 (G' domain)"/>
    <property type="match status" value="1"/>
</dbReference>
<dbReference type="InterPro" id="IPR000795">
    <property type="entry name" value="T_Tr_GTP-bd_dom"/>
</dbReference>
<dbReference type="InterPro" id="IPR014721">
    <property type="entry name" value="Ribsml_uS5_D2-typ_fold_subgr"/>
</dbReference>
<reference evidence="4 5" key="1">
    <citation type="submission" date="2024-07" db="EMBL/GenBank/DDBJ databases">
        <title>Draft sequence of the Neodothiora populina.</title>
        <authorList>
            <person name="Drown D.D."/>
            <person name="Schuette U.S."/>
            <person name="Buechlein A.B."/>
            <person name="Rusch D.R."/>
            <person name="Winton L.W."/>
            <person name="Adams G.A."/>
        </authorList>
    </citation>
    <scope>NUCLEOTIDE SEQUENCE [LARGE SCALE GENOMIC DNA]</scope>
    <source>
        <strain evidence="4 5">CPC 39397</strain>
    </source>
</reference>
<dbReference type="CDD" id="cd16268">
    <property type="entry name" value="EF2_II"/>
    <property type="match status" value="1"/>
</dbReference>
<keyword evidence="1" id="KW-0547">Nucleotide-binding</keyword>
<dbReference type="SUPFAM" id="SSF54211">
    <property type="entry name" value="Ribosomal protein S5 domain 2-like"/>
    <property type="match status" value="1"/>
</dbReference>
<dbReference type="CDD" id="cd04096">
    <property type="entry name" value="eEF2_snRNP_like_C"/>
    <property type="match status" value="1"/>
</dbReference>
<dbReference type="PROSITE" id="PS51722">
    <property type="entry name" value="G_TR_2"/>
    <property type="match status" value="1"/>
</dbReference>
<dbReference type="InterPro" id="IPR035647">
    <property type="entry name" value="EFG_III/V"/>
</dbReference>
<organism evidence="4 5">
    <name type="scientific">Neodothiora populina</name>
    <dbReference type="NCBI Taxonomy" id="2781224"/>
    <lineage>
        <taxon>Eukaryota</taxon>
        <taxon>Fungi</taxon>
        <taxon>Dikarya</taxon>
        <taxon>Ascomycota</taxon>
        <taxon>Pezizomycotina</taxon>
        <taxon>Dothideomycetes</taxon>
        <taxon>Dothideomycetidae</taxon>
        <taxon>Dothideales</taxon>
        <taxon>Dothioraceae</taxon>
        <taxon>Neodothiora</taxon>
    </lineage>
</organism>
<dbReference type="InterPro" id="IPR041095">
    <property type="entry name" value="EFG_II"/>
</dbReference>
<dbReference type="Pfam" id="PF00009">
    <property type="entry name" value="GTP_EFTU"/>
    <property type="match status" value="1"/>
</dbReference>
<dbReference type="GeneID" id="95976509"/>
<accession>A0ABR3P8B2</accession>
<dbReference type="Gene3D" id="3.30.70.240">
    <property type="match status" value="1"/>
</dbReference>
<dbReference type="EMBL" id="JBFMKM010000012">
    <property type="protein sequence ID" value="KAL1302411.1"/>
    <property type="molecule type" value="Genomic_DNA"/>
</dbReference>
<keyword evidence="2" id="KW-0342">GTP-binding</keyword>
<dbReference type="Pfam" id="PF22042">
    <property type="entry name" value="EF-G_D2"/>
    <property type="match status" value="1"/>
</dbReference>
<comment type="caution">
    <text evidence="4">The sequence shown here is derived from an EMBL/GenBank/DDBJ whole genome shotgun (WGS) entry which is preliminary data.</text>
</comment>
<dbReference type="Pfam" id="PF00679">
    <property type="entry name" value="EFG_C"/>
    <property type="match status" value="1"/>
</dbReference>
<evidence type="ECO:0000256" key="1">
    <source>
        <dbReference type="ARBA" id="ARBA00022741"/>
    </source>
</evidence>
<dbReference type="CDD" id="cd01681">
    <property type="entry name" value="aeEF2_snRNP_like_IV"/>
    <property type="match status" value="1"/>
</dbReference>
<dbReference type="InterPro" id="IPR053905">
    <property type="entry name" value="EF-G-like_DII"/>
</dbReference>
<dbReference type="InterPro" id="IPR009000">
    <property type="entry name" value="Transl_B-barrel_sf"/>
</dbReference>
<dbReference type="InterPro" id="IPR000640">
    <property type="entry name" value="EFG_V-like"/>
</dbReference>
<dbReference type="Gene3D" id="3.30.70.870">
    <property type="entry name" value="Elongation Factor G (Translational Gtpase), domain 3"/>
    <property type="match status" value="1"/>
</dbReference>
<keyword evidence="5" id="KW-1185">Reference proteome</keyword>
<gene>
    <name evidence="4" type="ORF">AAFC00_002807</name>
</gene>
<dbReference type="SUPFAM" id="SSF52540">
    <property type="entry name" value="P-loop containing nucleoside triphosphate hydrolases"/>
    <property type="match status" value="1"/>
</dbReference>
<dbReference type="PRINTS" id="PR00315">
    <property type="entry name" value="ELONGATNFCT"/>
</dbReference>
<dbReference type="PANTHER" id="PTHR42908">
    <property type="entry name" value="TRANSLATION ELONGATION FACTOR-RELATED"/>
    <property type="match status" value="1"/>
</dbReference>
<feature type="domain" description="Tr-type G" evidence="3">
    <location>
        <begin position="23"/>
        <end position="307"/>
    </location>
</feature>
<dbReference type="Gene3D" id="3.30.230.10">
    <property type="match status" value="1"/>
</dbReference>
<dbReference type="CDD" id="cd16261">
    <property type="entry name" value="EF2_snRNP_III"/>
    <property type="match status" value="1"/>
</dbReference>
<dbReference type="CDD" id="cd01885">
    <property type="entry name" value="EF2"/>
    <property type="match status" value="1"/>
</dbReference>
<name>A0ABR3P8B2_9PEZI</name>
<dbReference type="InterPro" id="IPR056752">
    <property type="entry name" value="EFL1"/>
</dbReference>
<evidence type="ECO:0000256" key="2">
    <source>
        <dbReference type="ARBA" id="ARBA00023134"/>
    </source>
</evidence>
<dbReference type="Pfam" id="PF14492">
    <property type="entry name" value="EFG_III"/>
    <property type="match status" value="1"/>
</dbReference>
<evidence type="ECO:0000259" key="3">
    <source>
        <dbReference type="PROSITE" id="PS51722"/>
    </source>
</evidence>
<dbReference type="Proteomes" id="UP001562354">
    <property type="component" value="Unassembled WGS sequence"/>
</dbReference>
<evidence type="ECO:0000313" key="5">
    <source>
        <dbReference type="Proteomes" id="UP001562354"/>
    </source>
</evidence>
<dbReference type="Pfam" id="PF25118">
    <property type="entry name" value="EFL1"/>
    <property type="match status" value="1"/>
</dbReference>
<evidence type="ECO:0000313" key="4">
    <source>
        <dbReference type="EMBL" id="KAL1302411.1"/>
    </source>
</evidence>
<dbReference type="RefSeq" id="XP_069198687.1">
    <property type="nucleotide sequence ID" value="XM_069342181.1"/>
</dbReference>
<dbReference type="PANTHER" id="PTHR42908:SF3">
    <property type="entry name" value="ELONGATION FACTOR-LIKE GTPASE 1"/>
    <property type="match status" value="1"/>
</dbReference>
<dbReference type="SUPFAM" id="SSF54980">
    <property type="entry name" value="EF-G C-terminal domain-like"/>
    <property type="match status" value="2"/>
</dbReference>
<proteinExistence type="predicted"/>
<dbReference type="InterPro" id="IPR027417">
    <property type="entry name" value="P-loop_NTPase"/>
</dbReference>